<protein>
    <submittedName>
        <fullName evidence="2">Uncharacterized protein</fullName>
    </submittedName>
</protein>
<sequence>MQFSVATLLFAATSFAAASSVVLTKTEASTVSSTIYSCDETVTDCPYKNSTISTYEAGAASGFGSYYAAAGAAVAAGALLL</sequence>
<feature type="chain" id="PRO_5040322441" evidence="1">
    <location>
        <begin position="19"/>
        <end position="81"/>
    </location>
</feature>
<gene>
    <name evidence="2" type="ORF">OGAPHI_003419</name>
</gene>
<reference evidence="2" key="2">
    <citation type="submission" date="2021-01" db="EMBL/GenBank/DDBJ databases">
        <authorList>
            <person name="Schikora-Tamarit M.A."/>
        </authorList>
    </citation>
    <scope>NUCLEOTIDE SEQUENCE</scope>
    <source>
        <strain evidence="2">CBS6075</strain>
    </source>
</reference>
<organism evidence="2 3">
    <name type="scientific">Ogataea philodendri</name>
    <dbReference type="NCBI Taxonomy" id="1378263"/>
    <lineage>
        <taxon>Eukaryota</taxon>
        <taxon>Fungi</taxon>
        <taxon>Dikarya</taxon>
        <taxon>Ascomycota</taxon>
        <taxon>Saccharomycotina</taxon>
        <taxon>Pichiomycetes</taxon>
        <taxon>Pichiales</taxon>
        <taxon>Pichiaceae</taxon>
        <taxon>Ogataea</taxon>
    </lineage>
</organism>
<keyword evidence="1" id="KW-0732">Signal</keyword>
<reference evidence="2" key="1">
    <citation type="journal article" date="2021" name="Open Biol.">
        <title>Shared evolutionary footprints suggest mitochondrial oxidative damage underlies multiple complex I losses in fungi.</title>
        <authorList>
            <person name="Schikora-Tamarit M.A."/>
            <person name="Marcet-Houben M."/>
            <person name="Nosek J."/>
            <person name="Gabaldon T."/>
        </authorList>
    </citation>
    <scope>NUCLEOTIDE SEQUENCE</scope>
    <source>
        <strain evidence="2">CBS6075</strain>
    </source>
</reference>
<dbReference type="EMBL" id="JAEUBE010000199">
    <property type="protein sequence ID" value="KAH3666969.1"/>
    <property type="molecule type" value="Genomic_DNA"/>
</dbReference>
<evidence type="ECO:0000313" key="2">
    <source>
        <dbReference type="EMBL" id="KAH3666969.1"/>
    </source>
</evidence>
<feature type="signal peptide" evidence="1">
    <location>
        <begin position="1"/>
        <end position="18"/>
    </location>
</feature>
<dbReference type="GeneID" id="70235386"/>
<dbReference type="Proteomes" id="UP000769157">
    <property type="component" value="Unassembled WGS sequence"/>
</dbReference>
<dbReference type="OrthoDB" id="3997526at2759"/>
<accession>A0A9P8P8N1</accession>
<dbReference type="RefSeq" id="XP_046061925.1">
    <property type="nucleotide sequence ID" value="XM_046204394.1"/>
</dbReference>
<name>A0A9P8P8N1_9ASCO</name>
<dbReference type="AlphaFoldDB" id="A0A9P8P8N1"/>
<evidence type="ECO:0000256" key="1">
    <source>
        <dbReference type="SAM" id="SignalP"/>
    </source>
</evidence>
<comment type="caution">
    <text evidence="2">The sequence shown here is derived from an EMBL/GenBank/DDBJ whole genome shotgun (WGS) entry which is preliminary data.</text>
</comment>
<evidence type="ECO:0000313" key="3">
    <source>
        <dbReference type="Proteomes" id="UP000769157"/>
    </source>
</evidence>
<proteinExistence type="predicted"/>
<keyword evidence="3" id="KW-1185">Reference proteome</keyword>